<evidence type="ECO:0000256" key="7">
    <source>
        <dbReference type="PROSITE-ProRule" id="PRU00169"/>
    </source>
</evidence>
<keyword evidence="3" id="KW-0805">Transcription regulation</keyword>
<feature type="domain" description="Response regulatory" evidence="9">
    <location>
        <begin position="1"/>
        <end position="111"/>
    </location>
</feature>
<dbReference type="PANTHER" id="PTHR48111:SF72">
    <property type="entry name" value="SENSORY TRANSDUCTION PROTEIN REGX3"/>
    <property type="match status" value="1"/>
</dbReference>
<dbReference type="InterPro" id="IPR036388">
    <property type="entry name" value="WH-like_DNA-bd_sf"/>
</dbReference>
<dbReference type="PROSITE" id="PS51755">
    <property type="entry name" value="OMPR_PHOB"/>
    <property type="match status" value="1"/>
</dbReference>
<dbReference type="GO" id="GO:0032993">
    <property type="term" value="C:protein-DNA complex"/>
    <property type="evidence" value="ECO:0007669"/>
    <property type="project" value="TreeGrafter"/>
</dbReference>
<dbReference type="InterPro" id="IPR001867">
    <property type="entry name" value="OmpR/PhoB-type_DNA-bd"/>
</dbReference>
<sequence length="216" mass="23309">MLVVEDDSRVAAALDAALCRHGFEVHRAAGAAEALAAPPVDMILLDLNLPDGDGLDLCRRLRRDGAEVAIIAVTARGEERDRVAGLRSGADDYLVKPFSMAELVARMEAVMRRVRPAPRPAAQIGDLRVDLAAHTVSRKEEAVVLTRKEFDLLACLARDPGVVVPRERLLIEVWGTAWPGAGRTLDVHMATLRAKLGEPVVIETVRGVGYRLATAA</sequence>
<evidence type="ECO:0000256" key="1">
    <source>
        <dbReference type="ARBA" id="ARBA00022553"/>
    </source>
</evidence>
<feature type="DNA-binding region" description="OmpR/PhoB-type" evidence="8">
    <location>
        <begin position="119"/>
        <end position="214"/>
    </location>
</feature>
<dbReference type="SMART" id="SM00448">
    <property type="entry name" value="REC"/>
    <property type="match status" value="1"/>
</dbReference>
<dbReference type="PANTHER" id="PTHR48111">
    <property type="entry name" value="REGULATOR OF RPOS"/>
    <property type="match status" value="1"/>
</dbReference>
<protein>
    <recommendedName>
        <fullName evidence="6">Sensory transduction protein RegX3</fullName>
    </recommendedName>
</protein>
<organism evidence="11 12">
    <name type="scientific">Nonomuraea muscovyensis</name>
    <dbReference type="NCBI Taxonomy" id="1124761"/>
    <lineage>
        <taxon>Bacteria</taxon>
        <taxon>Bacillati</taxon>
        <taxon>Actinomycetota</taxon>
        <taxon>Actinomycetes</taxon>
        <taxon>Streptosporangiales</taxon>
        <taxon>Streptosporangiaceae</taxon>
        <taxon>Nonomuraea</taxon>
    </lineage>
</organism>
<reference evidence="11 12" key="1">
    <citation type="submission" date="2020-08" db="EMBL/GenBank/DDBJ databases">
        <title>Sequencing the genomes of 1000 actinobacteria strains.</title>
        <authorList>
            <person name="Klenk H.-P."/>
        </authorList>
    </citation>
    <scope>NUCLEOTIDE SEQUENCE [LARGE SCALE GENOMIC DNA]</scope>
    <source>
        <strain evidence="11 12">DSM 45913</strain>
    </source>
</reference>
<dbReference type="FunFam" id="1.10.10.10:FF:000018">
    <property type="entry name" value="DNA-binding response regulator ResD"/>
    <property type="match status" value="1"/>
</dbReference>
<evidence type="ECO:0000256" key="2">
    <source>
        <dbReference type="ARBA" id="ARBA00023012"/>
    </source>
</evidence>
<comment type="caution">
    <text evidence="11">The sequence shown here is derived from an EMBL/GenBank/DDBJ whole genome shotgun (WGS) entry which is preliminary data.</text>
</comment>
<dbReference type="GO" id="GO:0000156">
    <property type="term" value="F:phosphorelay response regulator activity"/>
    <property type="evidence" value="ECO:0007669"/>
    <property type="project" value="TreeGrafter"/>
</dbReference>
<dbReference type="GO" id="GO:0005829">
    <property type="term" value="C:cytosol"/>
    <property type="evidence" value="ECO:0007669"/>
    <property type="project" value="TreeGrafter"/>
</dbReference>
<dbReference type="SMART" id="SM00862">
    <property type="entry name" value="Trans_reg_C"/>
    <property type="match status" value="1"/>
</dbReference>
<evidence type="ECO:0000256" key="6">
    <source>
        <dbReference type="ARBA" id="ARBA00041201"/>
    </source>
</evidence>
<proteinExistence type="predicted"/>
<dbReference type="EMBL" id="JACHJB010000002">
    <property type="protein sequence ID" value="MBB6349207.1"/>
    <property type="molecule type" value="Genomic_DNA"/>
</dbReference>
<keyword evidence="4 8" id="KW-0238">DNA-binding</keyword>
<dbReference type="InterPro" id="IPR001789">
    <property type="entry name" value="Sig_transdc_resp-reg_receiver"/>
</dbReference>
<gene>
    <name evidence="11" type="ORF">FHU36_005752</name>
</gene>
<dbReference type="Pfam" id="PF00486">
    <property type="entry name" value="Trans_reg_C"/>
    <property type="match status" value="1"/>
</dbReference>
<dbReference type="Gene3D" id="1.10.10.10">
    <property type="entry name" value="Winged helix-like DNA-binding domain superfamily/Winged helix DNA-binding domain"/>
    <property type="match status" value="1"/>
</dbReference>
<accession>A0A7X0C6I6</accession>
<dbReference type="Gene3D" id="3.40.50.2300">
    <property type="match status" value="1"/>
</dbReference>
<dbReference type="AlphaFoldDB" id="A0A7X0C6I6"/>
<dbReference type="Proteomes" id="UP000583800">
    <property type="component" value="Unassembled WGS sequence"/>
</dbReference>
<dbReference type="GO" id="GO:0000976">
    <property type="term" value="F:transcription cis-regulatory region binding"/>
    <property type="evidence" value="ECO:0007669"/>
    <property type="project" value="TreeGrafter"/>
</dbReference>
<dbReference type="Pfam" id="PF00072">
    <property type="entry name" value="Response_reg"/>
    <property type="match status" value="1"/>
</dbReference>
<evidence type="ECO:0000256" key="8">
    <source>
        <dbReference type="PROSITE-ProRule" id="PRU01091"/>
    </source>
</evidence>
<evidence type="ECO:0000313" key="12">
    <source>
        <dbReference type="Proteomes" id="UP000583800"/>
    </source>
</evidence>
<dbReference type="GO" id="GO:0006355">
    <property type="term" value="P:regulation of DNA-templated transcription"/>
    <property type="evidence" value="ECO:0007669"/>
    <property type="project" value="InterPro"/>
</dbReference>
<dbReference type="Gene3D" id="6.10.250.690">
    <property type="match status" value="1"/>
</dbReference>
<evidence type="ECO:0000259" key="9">
    <source>
        <dbReference type="PROSITE" id="PS50110"/>
    </source>
</evidence>
<feature type="domain" description="OmpR/PhoB-type" evidence="10">
    <location>
        <begin position="119"/>
        <end position="214"/>
    </location>
</feature>
<dbReference type="InterPro" id="IPR011006">
    <property type="entry name" value="CheY-like_superfamily"/>
</dbReference>
<keyword evidence="2" id="KW-0902">Two-component regulatory system</keyword>
<evidence type="ECO:0000256" key="5">
    <source>
        <dbReference type="ARBA" id="ARBA00023163"/>
    </source>
</evidence>
<keyword evidence="1 7" id="KW-0597">Phosphoprotein</keyword>
<name>A0A7X0C6I6_9ACTN</name>
<feature type="modified residue" description="4-aspartylphosphate" evidence="7">
    <location>
        <position position="46"/>
    </location>
</feature>
<keyword evidence="5" id="KW-0804">Transcription</keyword>
<evidence type="ECO:0000256" key="3">
    <source>
        <dbReference type="ARBA" id="ARBA00023015"/>
    </source>
</evidence>
<dbReference type="CDD" id="cd00383">
    <property type="entry name" value="trans_reg_C"/>
    <property type="match status" value="1"/>
</dbReference>
<evidence type="ECO:0000313" key="11">
    <source>
        <dbReference type="EMBL" id="MBB6349207.1"/>
    </source>
</evidence>
<dbReference type="PROSITE" id="PS50110">
    <property type="entry name" value="RESPONSE_REGULATORY"/>
    <property type="match status" value="1"/>
</dbReference>
<dbReference type="SUPFAM" id="SSF52172">
    <property type="entry name" value="CheY-like"/>
    <property type="match status" value="1"/>
</dbReference>
<keyword evidence="12" id="KW-1185">Reference proteome</keyword>
<evidence type="ECO:0000259" key="10">
    <source>
        <dbReference type="PROSITE" id="PS51755"/>
    </source>
</evidence>
<evidence type="ECO:0000256" key="4">
    <source>
        <dbReference type="ARBA" id="ARBA00023125"/>
    </source>
</evidence>
<dbReference type="InterPro" id="IPR039420">
    <property type="entry name" value="WalR-like"/>
</dbReference>